<dbReference type="AlphaFoldDB" id="A0A1N6WRT2"/>
<dbReference type="PANTHER" id="PTHR39323:SF1">
    <property type="entry name" value="BLR1149 PROTEIN"/>
    <property type="match status" value="1"/>
</dbReference>
<dbReference type="GO" id="GO:0016787">
    <property type="term" value="F:hydrolase activity"/>
    <property type="evidence" value="ECO:0007669"/>
    <property type="project" value="InterPro"/>
</dbReference>
<dbReference type="Pfam" id="PF00149">
    <property type="entry name" value="Metallophos"/>
    <property type="match status" value="1"/>
</dbReference>
<evidence type="ECO:0000313" key="2">
    <source>
        <dbReference type="EMBL" id="SIQ92755.1"/>
    </source>
</evidence>
<dbReference type="InterPro" id="IPR004843">
    <property type="entry name" value="Calcineurin-like_PHP"/>
</dbReference>
<keyword evidence="3" id="KW-1185">Reference proteome</keyword>
<dbReference type="Proteomes" id="UP000186914">
    <property type="component" value="Unassembled WGS sequence"/>
</dbReference>
<feature type="domain" description="Calcineurin-like phosphoesterase" evidence="1">
    <location>
        <begin position="19"/>
        <end position="132"/>
    </location>
</feature>
<proteinExistence type="predicted"/>
<accession>A0A1N6WRT2</accession>
<evidence type="ECO:0000313" key="3">
    <source>
        <dbReference type="Proteomes" id="UP000186914"/>
    </source>
</evidence>
<dbReference type="SUPFAM" id="SSF56300">
    <property type="entry name" value="Metallo-dependent phosphatases"/>
    <property type="match status" value="1"/>
</dbReference>
<dbReference type="EMBL" id="FTNO01000001">
    <property type="protein sequence ID" value="SIQ92755.1"/>
    <property type="molecule type" value="Genomic_DNA"/>
</dbReference>
<dbReference type="OrthoDB" id="18264at2157"/>
<gene>
    <name evidence="2" type="ORF">SAMN05421858_0842</name>
</gene>
<organism evidence="2 3">
    <name type="scientific">Haladaptatus litoreus</name>
    <dbReference type="NCBI Taxonomy" id="553468"/>
    <lineage>
        <taxon>Archaea</taxon>
        <taxon>Methanobacteriati</taxon>
        <taxon>Methanobacteriota</taxon>
        <taxon>Stenosarchaea group</taxon>
        <taxon>Halobacteria</taxon>
        <taxon>Halobacteriales</taxon>
        <taxon>Haladaptataceae</taxon>
        <taxon>Haladaptatus</taxon>
    </lineage>
</organism>
<dbReference type="InterPro" id="IPR029052">
    <property type="entry name" value="Metallo-depent_PP-like"/>
</dbReference>
<dbReference type="CDD" id="cd07391">
    <property type="entry name" value="MPP_PF1019"/>
    <property type="match status" value="1"/>
</dbReference>
<reference evidence="3" key="1">
    <citation type="submission" date="2017-01" db="EMBL/GenBank/DDBJ databases">
        <authorList>
            <person name="Varghese N."/>
            <person name="Submissions S."/>
        </authorList>
    </citation>
    <scope>NUCLEOTIDE SEQUENCE [LARGE SCALE GENOMIC DNA]</scope>
    <source>
        <strain evidence="3">CGMCC 1.7737</strain>
    </source>
</reference>
<dbReference type="PIRSF" id="PIRSF000887">
    <property type="entry name" value="Pesterase_MJ0037"/>
    <property type="match status" value="1"/>
</dbReference>
<name>A0A1N6WRT2_9EURY</name>
<dbReference type="InterPro" id="IPR024173">
    <property type="entry name" value="Pesterase_MJ0037-like"/>
</dbReference>
<dbReference type="RefSeq" id="WP_076428201.1">
    <property type="nucleotide sequence ID" value="NZ_FTNO01000001.1"/>
</dbReference>
<sequence>MEDADFADRAVFLPEANALVLADLHIGRDATSSVSLPLGEQEDLTSRFDALLTKFSPEEVVLAGDVLHAFDRIPEEAKKTFTDLEQRANDAESDFVAVRGNHDKLLSQLVDCPDEHRLADGTLVCHGHEESDSTAPRYIIGHDHPAIAIEGKRRPCYLWGQEIFRDSDVLVLPAFTRLASGAVVNGMRGSDFQTPFVSSSSPFRPIIRDDEADETYRFPALGEFREML</sequence>
<protein>
    <submittedName>
        <fullName evidence="2">Putative phosphoesterase</fullName>
    </submittedName>
</protein>
<dbReference type="PANTHER" id="PTHR39323">
    <property type="entry name" value="BLR1149 PROTEIN"/>
    <property type="match status" value="1"/>
</dbReference>
<dbReference type="Gene3D" id="3.60.21.10">
    <property type="match status" value="1"/>
</dbReference>
<evidence type="ECO:0000259" key="1">
    <source>
        <dbReference type="Pfam" id="PF00149"/>
    </source>
</evidence>